<keyword evidence="7" id="KW-1133">Transmembrane helix</keyword>
<dbReference type="PANTHER" id="PTHR36206:SF14">
    <property type="entry name" value="ZN(2)-C6 FUNGAL-TYPE DOMAIN-CONTAINING PROTEIN-RELATED"/>
    <property type="match status" value="1"/>
</dbReference>
<keyword evidence="1" id="KW-0479">Metal-binding</keyword>
<feature type="transmembrane region" description="Helical" evidence="7">
    <location>
        <begin position="155"/>
        <end position="178"/>
    </location>
</feature>
<dbReference type="EMBL" id="JAPQKS010000005">
    <property type="protein sequence ID" value="KAJ5226303.1"/>
    <property type="molecule type" value="Genomic_DNA"/>
</dbReference>
<dbReference type="GeneID" id="83204127"/>
<sequence length="553" mass="61380">MSKIYVIIFHSAGYGDTCPWGIYLDCPQAIPVLYQIFKGPVTGKYGLRTPFAPVLRLADIKISVPVGTLSPAKGPQQFTAFIQTQPIRNGQQWNDQSWVLDCLEALNQSQFVSCSPLPCGEGPWYEKWVRKRAKPIKSKCFKVERTRTQAKMTGLIFRVQLLYIVLSVLSAISIAGIFTGSFEIGEPAIWDAIIALSSLYERPPIYEASPVQLLNDAASVQLPHHREALEWYTRSMSALQRRIDNGGADLTISLISCILFIAIELLQGNRQAALALTREGAKMMTSVTTGNPSGHGSITAHGFLLSVIKPIFRRLSAWVYIKQGGRAENWGVVQAIQNEKISTLVDARNVLCSISAEMKSFNLETKRYWCRPPQDRLQEAPRTSGDDGFRAYLLMTYLGVFIEIQTLLDPDQASYDAYEAEFAQIIKHAPMAIESTRDADGKQPPFTFEMGGLFLCGPAANIVAMVVALEEDPTSIADDSAVRKMLASPGRVPPSENRIWEFGVFTEQSMNGSVELRLQVTLRDYECEDGEGEKKSLPEDVLAYDLDFLGLGK</sequence>
<keyword evidence="6" id="KW-0539">Nucleus</keyword>
<keyword evidence="7" id="KW-0472">Membrane</keyword>
<dbReference type="InterPro" id="IPR052360">
    <property type="entry name" value="Transcr_Regulatory_Proteins"/>
</dbReference>
<keyword evidence="3" id="KW-0805">Transcription regulation</keyword>
<evidence type="ECO:0000256" key="6">
    <source>
        <dbReference type="ARBA" id="ARBA00023242"/>
    </source>
</evidence>
<organism evidence="8 9">
    <name type="scientific">Penicillium chermesinum</name>
    <dbReference type="NCBI Taxonomy" id="63820"/>
    <lineage>
        <taxon>Eukaryota</taxon>
        <taxon>Fungi</taxon>
        <taxon>Dikarya</taxon>
        <taxon>Ascomycota</taxon>
        <taxon>Pezizomycotina</taxon>
        <taxon>Eurotiomycetes</taxon>
        <taxon>Eurotiomycetidae</taxon>
        <taxon>Eurotiales</taxon>
        <taxon>Aspergillaceae</taxon>
        <taxon>Penicillium</taxon>
    </lineage>
</organism>
<dbReference type="AlphaFoldDB" id="A0A9W9NUM3"/>
<dbReference type="GO" id="GO:0046872">
    <property type="term" value="F:metal ion binding"/>
    <property type="evidence" value="ECO:0007669"/>
    <property type="project" value="UniProtKB-KW"/>
</dbReference>
<reference evidence="8" key="1">
    <citation type="submission" date="2022-11" db="EMBL/GenBank/DDBJ databases">
        <authorList>
            <person name="Petersen C."/>
        </authorList>
    </citation>
    <scope>NUCLEOTIDE SEQUENCE</scope>
    <source>
        <strain evidence="8">IBT 19713</strain>
    </source>
</reference>
<evidence type="ECO:0000256" key="1">
    <source>
        <dbReference type="ARBA" id="ARBA00022723"/>
    </source>
</evidence>
<keyword evidence="5" id="KW-0804">Transcription</keyword>
<evidence type="ECO:0000313" key="8">
    <source>
        <dbReference type="EMBL" id="KAJ5226303.1"/>
    </source>
</evidence>
<dbReference type="OrthoDB" id="3145928at2759"/>
<evidence type="ECO:0000256" key="7">
    <source>
        <dbReference type="SAM" id="Phobius"/>
    </source>
</evidence>
<evidence type="ECO:0000256" key="4">
    <source>
        <dbReference type="ARBA" id="ARBA00023125"/>
    </source>
</evidence>
<dbReference type="GO" id="GO:0003677">
    <property type="term" value="F:DNA binding"/>
    <property type="evidence" value="ECO:0007669"/>
    <property type="project" value="UniProtKB-KW"/>
</dbReference>
<keyword evidence="9" id="KW-1185">Reference proteome</keyword>
<proteinExistence type="predicted"/>
<dbReference type="RefSeq" id="XP_058329714.1">
    <property type="nucleotide sequence ID" value="XM_058476824.1"/>
</dbReference>
<evidence type="ECO:0000256" key="5">
    <source>
        <dbReference type="ARBA" id="ARBA00023163"/>
    </source>
</evidence>
<keyword evidence="2" id="KW-0862">Zinc</keyword>
<comment type="caution">
    <text evidence="8">The sequence shown here is derived from an EMBL/GenBank/DDBJ whole genome shotgun (WGS) entry which is preliminary data.</text>
</comment>
<accession>A0A9W9NUM3</accession>
<keyword evidence="4" id="KW-0238">DNA-binding</keyword>
<evidence type="ECO:0000313" key="9">
    <source>
        <dbReference type="Proteomes" id="UP001150941"/>
    </source>
</evidence>
<evidence type="ECO:0000256" key="3">
    <source>
        <dbReference type="ARBA" id="ARBA00023015"/>
    </source>
</evidence>
<gene>
    <name evidence="8" type="ORF">N7468_007528</name>
</gene>
<protein>
    <submittedName>
        <fullName evidence="8">Transcriptional regulator family: Fungal Specific TF</fullName>
    </submittedName>
</protein>
<dbReference type="PANTHER" id="PTHR36206">
    <property type="entry name" value="ASPERCRYPTIN BIOSYNTHESIS CLUSTER-SPECIFIC TRANSCRIPTION REGULATOR ATNN-RELATED"/>
    <property type="match status" value="1"/>
</dbReference>
<dbReference type="Proteomes" id="UP001150941">
    <property type="component" value="Unassembled WGS sequence"/>
</dbReference>
<keyword evidence="7" id="KW-0812">Transmembrane</keyword>
<evidence type="ECO:0000256" key="2">
    <source>
        <dbReference type="ARBA" id="ARBA00022833"/>
    </source>
</evidence>
<name>A0A9W9NUM3_9EURO</name>
<reference evidence="8" key="2">
    <citation type="journal article" date="2023" name="IMA Fungus">
        <title>Comparative genomic study of the Penicillium genus elucidates a diverse pangenome and 15 lateral gene transfer events.</title>
        <authorList>
            <person name="Petersen C."/>
            <person name="Sorensen T."/>
            <person name="Nielsen M.R."/>
            <person name="Sondergaard T.E."/>
            <person name="Sorensen J.L."/>
            <person name="Fitzpatrick D.A."/>
            <person name="Frisvad J.C."/>
            <person name="Nielsen K.L."/>
        </authorList>
    </citation>
    <scope>NUCLEOTIDE SEQUENCE</scope>
    <source>
        <strain evidence="8">IBT 19713</strain>
    </source>
</reference>